<protein>
    <submittedName>
        <fullName evidence="1">Uncharacterized protein</fullName>
    </submittedName>
</protein>
<sequence>MFNFRRRETPWEVVDSKSVEPVPMYYGDDDLDITIVGEVDVRGTYVFNVNRMRGIINTQDAVIFARQQLLTEVVKKGYNTLLLESWQLTVLRRGKEHRIEVRYSGRPARTLNKLPSRGKPPFMAVLQAHQ</sequence>
<gene>
    <name evidence="1" type="ORF">BDZ94DRAFT_438576</name>
</gene>
<name>A0A9P5XSZ3_9AGAR</name>
<evidence type="ECO:0000313" key="2">
    <source>
        <dbReference type="Proteomes" id="UP000807353"/>
    </source>
</evidence>
<dbReference type="EMBL" id="MU150452">
    <property type="protein sequence ID" value="KAF9456149.1"/>
    <property type="molecule type" value="Genomic_DNA"/>
</dbReference>
<proteinExistence type="predicted"/>
<reference evidence="1" key="1">
    <citation type="submission" date="2020-11" db="EMBL/GenBank/DDBJ databases">
        <authorList>
            <consortium name="DOE Joint Genome Institute"/>
            <person name="Ahrendt S."/>
            <person name="Riley R."/>
            <person name="Andreopoulos W."/>
            <person name="Labutti K."/>
            <person name="Pangilinan J."/>
            <person name="Ruiz-Duenas F.J."/>
            <person name="Barrasa J.M."/>
            <person name="Sanchez-Garcia M."/>
            <person name="Camarero S."/>
            <person name="Miyauchi S."/>
            <person name="Serrano A."/>
            <person name="Linde D."/>
            <person name="Babiker R."/>
            <person name="Drula E."/>
            <person name="Ayuso-Fernandez I."/>
            <person name="Pacheco R."/>
            <person name="Padilla G."/>
            <person name="Ferreira P."/>
            <person name="Barriuso J."/>
            <person name="Kellner H."/>
            <person name="Castanera R."/>
            <person name="Alfaro M."/>
            <person name="Ramirez L."/>
            <person name="Pisabarro A.G."/>
            <person name="Kuo A."/>
            <person name="Tritt A."/>
            <person name="Lipzen A."/>
            <person name="He G."/>
            <person name="Yan M."/>
            <person name="Ng V."/>
            <person name="Cullen D."/>
            <person name="Martin F."/>
            <person name="Rosso M.-N."/>
            <person name="Henrissat B."/>
            <person name="Hibbett D."/>
            <person name="Martinez A.T."/>
            <person name="Grigoriev I.V."/>
        </authorList>
    </citation>
    <scope>NUCLEOTIDE SEQUENCE</scope>
    <source>
        <strain evidence="1">CBS 247.69</strain>
    </source>
</reference>
<dbReference type="OrthoDB" id="3349961at2759"/>
<accession>A0A9P5XSZ3</accession>
<dbReference type="Proteomes" id="UP000807353">
    <property type="component" value="Unassembled WGS sequence"/>
</dbReference>
<evidence type="ECO:0000313" key="1">
    <source>
        <dbReference type="EMBL" id="KAF9456149.1"/>
    </source>
</evidence>
<dbReference type="AlphaFoldDB" id="A0A9P5XSZ3"/>
<keyword evidence="2" id="KW-1185">Reference proteome</keyword>
<comment type="caution">
    <text evidence="1">The sequence shown here is derived from an EMBL/GenBank/DDBJ whole genome shotgun (WGS) entry which is preliminary data.</text>
</comment>
<organism evidence="1 2">
    <name type="scientific">Collybia nuda</name>
    <dbReference type="NCBI Taxonomy" id="64659"/>
    <lineage>
        <taxon>Eukaryota</taxon>
        <taxon>Fungi</taxon>
        <taxon>Dikarya</taxon>
        <taxon>Basidiomycota</taxon>
        <taxon>Agaricomycotina</taxon>
        <taxon>Agaricomycetes</taxon>
        <taxon>Agaricomycetidae</taxon>
        <taxon>Agaricales</taxon>
        <taxon>Tricholomatineae</taxon>
        <taxon>Clitocybaceae</taxon>
        <taxon>Collybia</taxon>
    </lineage>
</organism>